<name>A0A330M389_9GAMM</name>
<gene>
    <name evidence="1" type="ORF">SHEWBE_2565</name>
</gene>
<dbReference type="AlphaFoldDB" id="A0A330M389"/>
<dbReference type="Proteomes" id="UP000250123">
    <property type="component" value="Chromosome SHEWBE"/>
</dbReference>
<evidence type="ECO:0000313" key="2">
    <source>
        <dbReference type="Proteomes" id="UP000250123"/>
    </source>
</evidence>
<organism evidence="1 2">
    <name type="scientific">Shewanella benthica</name>
    <dbReference type="NCBI Taxonomy" id="43661"/>
    <lineage>
        <taxon>Bacteria</taxon>
        <taxon>Pseudomonadati</taxon>
        <taxon>Pseudomonadota</taxon>
        <taxon>Gammaproteobacteria</taxon>
        <taxon>Alteromonadales</taxon>
        <taxon>Shewanellaceae</taxon>
        <taxon>Shewanella</taxon>
    </lineage>
</organism>
<evidence type="ECO:0000313" key="1">
    <source>
        <dbReference type="EMBL" id="SQH76528.1"/>
    </source>
</evidence>
<proteinExistence type="predicted"/>
<protein>
    <submittedName>
        <fullName evidence="1">Uncharacterized protein</fullName>
    </submittedName>
</protein>
<reference evidence="2" key="1">
    <citation type="submission" date="2018-06" db="EMBL/GenBank/DDBJ databases">
        <authorList>
            <person name="Cea G.-C."/>
            <person name="William W."/>
        </authorList>
    </citation>
    <scope>NUCLEOTIDE SEQUENCE [LARGE SCALE GENOMIC DNA]</scope>
    <source>
        <strain evidence="2">DB21MT-2</strain>
    </source>
</reference>
<accession>A0A330M389</accession>
<sequence>MGILCTLFAIVRVNAAATESPSILACGYNKGAEVQRISKVNTKTR</sequence>
<dbReference type="EMBL" id="LS483452">
    <property type="protein sequence ID" value="SQH76528.1"/>
    <property type="molecule type" value="Genomic_DNA"/>
</dbReference>
<dbReference type="KEGG" id="sbk:SHEWBE_2565"/>